<feature type="domain" description="EamA" evidence="13">
    <location>
        <begin position="153"/>
        <end position="286"/>
    </location>
</feature>
<feature type="transmembrane region" description="Helical" evidence="12">
    <location>
        <begin position="268"/>
        <end position="287"/>
    </location>
</feature>
<dbReference type="PANTHER" id="PTHR30561">
    <property type="entry name" value="SMR FAMILY PROTON-DEPENDENT DRUG EFFLUX TRANSPORTER SUGE"/>
    <property type="match status" value="1"/>
</dbReference>
<dbReference type="Pfam" id="PF00892">
    <property type="entry name" value="EamA"/>
    <property type="match status" value="2"/>
</dbReference>
<evidence type="ECO:0000256" key="12">
    <source>
        <dbReference type="SAM" id="Phobius"/>
    </source>
</evidence>
<dbReference type="RefSeq" id="WP_220198472.1">
    <property type="nucleotide sequence ID" value="NZ_BNJF01000005.1"/>
</dbReference>
<comment type="subcellular location">
    <subcellularLocation>
        <location evidence="1">Cell membrane</location>
        <topology evidence="1">Multi-pass membrane protein</topology>
    </subcellularLocation>
</comment>
<protein>
    <recommendedName>
        <fullName evidence="13">EamA domain-containing protein</fullName>
    </recommendedName>
</protein>
<dbReference type="InterPro" id="IPR000620">
    <property type="entry name" value="EamA_dom"/>
</dbReference>
<dbReference type="GO" id="GO:0022857">
    <property type="term" value="F:transmembrane transporter activity"/>
    <property type="evidence" value="ECO:0007669"/>
    <property type="project" value="InterPro"/>
</dbReference>
<keyword evidence="3" id="KW-1003">Cell membrane</keyword>
<comment type="caution">
    <text evidence="14">The sequence shown here is derived from an EMBL/GenBank/DDBJ whole genome shotgun (WGS) entry which is preliminary data.</text>
</comment>
<keyword evidence="8" id="KW-0448">Lipopolysaccharide biosynthesis</keyword>
<keyword evidence="4" id="KW-0444">Lipid biosynthesis</keyword>
<organism evidence="14 15">
    <name type="scientific">Ktedonospora formicarum</name>
    <dbReference type="NCBI Taxonomy" id="2778364"/>
    <lineage>
        <taxon>Bacteria</taxon>
        <taxon>Bacillati</taxon>
        <taxon>Chloroflexota</taxon>
        <taxon>Ktedonobacteria</taxon>
        <taxon>Ktedonobacterales</taxon>
        <taxon>Ktedonobacteraceae</taxon>
        <taxon>Ktedonospora</taxon>
    </lineage>
</organism>
<dbReference type="PANTHER" id="PTHR30561:SF9">
    <property type="entry name" value="4-AMINO-4-DEOXY-L-ARABINOSE-PHOSPHOUNDECAPRENOL FLIPPASE SUBUNIT ARNF-RELATED"/>
    <property type="match status" value="1"/>
</dbReference>
<reference evidence="14" key="1">
    <citation type="submission" date="2020-10" db="EMBL/GenBank/DDBJ databases">
        <title>Taxonomic study of unclassified bacteria belonging to the class Ktedonobacteria.</title>
        <authorList>
            <person name="Yabe S."/>
            <person name="Wang C.M."/>
            <person name="Zheng Y."/>
            <person name="Sakai Y."/>
            <person name="Cavaletti L."/>
            <person name="Monciardini P."/>
            <person name="Donadio S."/>
        </authorList>
    </citation>
    <scope>NUCLEOTIDE SEQUENCE</scope>
    <source>
        <strain evidence="14">SOSP1-1</strain>
    </source>
</reference>
<comment type="similarity">
    <text evidence="2">Belongs to the EamA transporter family.</text>
</comment>
<evidence type="ECO:0000259" key="13">
    <source>
        <dbReference type="Pfam" id="PF00892"/>
    </source>
</evidence>
<keyword evidence="7 12" id="KW-0812">Transmembrane</keyword>
<keyword evidence="5" id="KW-0997">Cell inner membrane</keyword>
<evidence type="ECO:0000256" key="1">
    <source>
        <dbReference type="ARBA" id="ARBA00004651"/>
    </source>
</evidence>
<keyword evidence="11 12" id="KW-0472">Membrane</keyword>
<dbReference type="Gene3D" id="1.10.3730.20">
    <property type="match status" value="2"/>
</dbReference>
<evidence type="ECO:0000256" key="6">
    <source>
        <dbReference type="ARBA" id="ARBA00022556"/>
    </source>
</evidence>
<feature type="transmembrane region" description="Helical" evidence="12">
    <location>
        <begin position="120"/>
        <end position="140"/>
    </location>
</feature>
<feature type="transmembrane region" description="Helical" evidence="12">
    <location>
        <begin position="33"/>
        <end position="55"/>
    </location>
</feature>
<dbReference type="GO" id="GO:0005886">
    <property type="term" value="C:plasma membrane"/>
    <property type="evidence" value="ECO:0007669"/>
    <property type="project" value="UniProtKB-SubCell"/>
</dbReference>
<dbReference type="InterPro" id="IPR000390">
    <property type="entry name" value="Small_drug/metabolite_transptr"/>
</dbReference>
<accession>A0A8J3I9K7</accession>
<gene>
    <name evidence="14" type="ORF">KSX_74980</name>
</gene>
<evidence type="ECO:0000256" key="7">
    <source>
        <dbReference type="ARBA" id="ARBA00022692"/>
    </source>
</evidence>
<evidence type="ECO:0000256" key="9">
    <source>
        <dbReference type="ARBA" id="ARBA00022989"/>
    </source>
</evidence>
<dbReference type="InterPro" id="IPR037185">
    <property type="entry name" value="EmrE-like"/>
</dbReference>
<dbReference type="Proteomes" id="UP000612362">
    <property type="component" value="Unassembled WGS sequence"/>
</dbReference>
<evidence type="ECO:0000256" key="11">
    <source>
        <dbReference type="ARBA" id="ARBA00023136"/>
    </source>
</evidence>
<evidence type="ECO:0000256" key="2">
    <source>
        <dbReference type="ARBA" id="ARBA00007362"/>
    </source>
</evidence>
<name>A0A8J3I9K7_9CHLR</name>
<feature type="transmembrane region" description="Helical" evidence="12">
    <location>
        <begin position="62"/>
        <end position="80"/>
    </location>
</feature>
<evidence type="ECO:0000313" key="15">
    <source>
        <dbReference type="Proteomes" id="UP000612362"/>
    </source>
</evidence>
<evidence type="ECO:0000256" key="4">
    <source>
        <dbReference type="ARBA" id="ARBA00022516"/>
    </source>
</evidence>
<feature type="transmembrane region" description="Helical" evidence="12">
    <location>
        <begin position="92"/>
        <end position="113"/>
    </location>
</feature>
<feature type="transmembrane region" description="Helical" evidence="12">
    <location>
        <begin position="227"/>
        <end position="247"/>
    </location>
</feature>
<feature type="domain" description="EamA" evidence="13">
    <location>
        <begin position="6"/>
        <end position="135"/>
    </location>
</feature>
<proteinExistence type="inferred from homology"/>
<evidence type="ECO:0000313" key="14">
    <source>
        <dbReference type="EMBL" id="GHO49335.1"/>
    </source>
</evidence>
<dbReference type="AlphaFoldDB" id="A0A8J3I9K7"/>
<evidence type="ECO:0000256" key="10">
    <source>
        <dbReference type="ARBA" id="ARBA00023098"/>
    </source>
</evidence>
<dbReference type="SUPFAM" id="SSF103481">
    <property type="entry name" value="Multidrug resistance efflux transporter EmrE"/>
    <property type="match status" value="2"/>
</dbReference>
<dbReference type="GO" id="GO:0009103">
    <property type="term" value="P:lipopolysaccharide biosynthetic process"/>
    <property type="evidence" value="ECO:0007669"/>
    <property type="project" value="UniProtKB-KW"/>
</dbReference>
<evidence type="ECO:0000256" key="8">
    <source>
        <dbReference type="ARBA" id="ARBA00022985"/>
    </source>
</evidence>
<evidence type="ECO:0000256" key="5">
    <source>
        <dbReference type="ARBA" id="ARBA00022519"/>
    </source>
</evidence>
<dbReference type="EMBL" id="BNJF01000005">
    <property type="protein sequence ID" value="GHO49335.1"/>
    <property type="molecule type" value="Genomic_DNA"/>
</dbReference>
<keyword evidence="15" id="KW-1185">Reference proteome</keyword>
<evidence type="ECO:0000256" key="3">
    <source>
        <dbReference type="ARBA" id="ARBA00022475"/>
    </source>
</evidence>
<keyword evidence="9 12" id="KW-1133">Transmembrane helix</keyword>
<keyword evidence="10" id="KW-0443">Lipid metabolism</keyword>
<keyword evidence="6" id="KW-0441">Lipid A biosynthesis</keyword>
<feature type="transmembrane region" description="Helical" evidence="12">
    <location>
        <begin position="152"/>
        <end position="169"/>
    </location>
</feature>
<feature type="transmembrane region" description="Helical" evidence="12">
    <location>
        <begin position="176"/>
        <end position="195"/>
    </location>
</feature>
<sequence length="288" mass="31106">MNHLILALVLLAAVIHATWNFLAKRAGSSPGFLWISGVVSALLYVPVLLTIILLYKPQLSPLQYVFIFGTACLHVGYFFFLQRGYGAGDLSLAYPLARGTGPLISSIGAIILLNERPSPLGLLGMVLLIGGVLALVGNPIRIIRSGADTRVVIGYALITSLFIAVYTIWDKYAVSVLLITPLLLDGASSIARAFLLTPSVLGRWDKASETWRKYWREALGVGVLSPMAYLLVLFAMTTSPVSYVAPLRESSVLIGTFMGARFLAEKHTWRRFGAACVILSGIVLLALG</sequence>